<evidence type="ECO:0000313" key="1">
    <source>
        <dbReference type="Proteomes" id="UP000813463"/>
    </source>
</evidence>
<evidence type="ECO:0008006" key="3">
    <source>
        <dbReference type="Google" id="ProtNLM"/>
    </source>
</evidence>
<dbReference type="Gene3D" id="3.60.10.10">
    <property type="entry name" value="Endonuclease/exonuclease/phosphatase"/>
    <property type="match status" value="1"/>
</dbReference>
<accession>A0ABM3QXV7</accession>
<dbReference type="PANTHER" id="PTHR33710">
    <property type="entry name" value="BNAC02G09200D PROTEIN"/>
    <property type="match status" value="1"/>
</dbReference>
<sequence length="378" mass="43432">MELEDRIGSTVRLTEIQHMSNCMSLCNLSVIITVGRHFTWNNKQEGANRVFSRIDRVLRNAKWNDLFETAEAAYLDEATFDHCPMILRCYKAGCVKRPFRFFNMWLNANNFMELVESTWGKYVYGCHMFRIVQKLKWLKPALKALNGQATAEKQVANLYASAHKNYLSYLQHTAKIHWLKVGDENTRAFHQSIKHRRKRNKINSIQTENGDWIRDEEGINCAFTQYYDTGPRLTDAHKESLKCSFTHSDIKRVLDTIPNDKAPGMDAWPVVKDDITRAINDFFSTGKMLKEINVTSITMVPKVSVPNIVGDFIPIACCSVIYKCISKLMCEKLNVVLPDIISHNQGAFVAGRSILYNVLVCQDIVKIYRKSQKQMGCL</sequence>
<dbReference type="PANTHER" id="PTHR33710:SF81">
    <property type="entry name" value="ENDONUCLEASE_EXONUCLEASE_PHOSPHATASE DOMAIN-CONTAINING PROTEIN"/>
    <property type="match status" value="1"/>
</dbReference>
<keyword evidence="1" id="KW-1185">Reference proteome</keyword>
<reference evidence="2" key="2">
    <citation type="submission" date="2025-08" db="UniProtKB">
        <authorList>
            <consortium name="RefSeq"/>
        </authorList>
    </citation>
    <scope>IDENTIFICATION</scope>
    <source>
        <tissue evidence="2">Leaf</tissue>
    </source>
</reference>
<gene>
    <name evidence="2" type="primary">LOC130463174</name>
</gene>
<dbReference type="RefSeq" id="XP_056688203.1">
    <property type="nucleotide sequence ID" value="XM_056832225.1"/>
</dbReference>
<dbReference type="InterPro" id="IPR036691">
    <property type="entry name" value="Endo/exonu/phosph_ase_sf"/>
</dbReference>
<dbReference type="Proteomes" id="UP000813463">
    <property type="component" value="Chromosome 6"/>
</dbReference>
<protein>
    <recommendedName>
        <fullName evidence="3">Reverse transcriptase domain-containing protein</fullName>
    </recommendedName>
</protein>
<reference evidence="1" key="1">
    <citation type="journal article" date="2021" name="Nat. Commun.">
        <title>Genomic analyses provide insights into spinach domestication and the genetic basis of agronomic traits.</title>
        <authorList>
            <person name="Cai X."/>
            <person name="Sun X."/>
            <person name="Xu C."/>
            <person name="Sun H."/>
            <person name="Wang X."/>
            <person name="Ge C."/>
            <person name="Zhang Z."/>
            <person name="Wang Q."/>
            <person name="Fei Z."/>
            <person name="Jiao C."/>
            <person name="Wang Q."/>
        </authorList>
    </citation>
    <scope>NUCLEOTIDE SEQUENCE [LARGE SCALE GENOMIC DNA]</scope>
    <source>
        <strain evidence="1">cv. Varoflay</strain>
    </source>
</reference>
<dbReference type="GeneID" id="130463174"/>
<evidence type="ECO:0000313" key="2">
    <source>
        <dbReference type="RefSeq" id="XP_056688203.1"/>
    </source>
</evidence>
<organism evidence="1 2">
    <name type="scientific">Spinacia oleracea</name>
    <name type="common">Spinach</name>
    <dbReference type="NCBI Taxonomy" id="3562"/>
    <lineage>
        <taxon>Eukaryota</taxon>
        <taxon>Viridiplantae</taxon>
        <taxon>Streptophyta</taxon>
        <taxon>Embryophyta</taxon>
        <taxon>Tracheophyta</taxon>
        <taxon>Spermatophyta</taxon>
        <taxon>Magnoliopsida</taxon>
        <taxon>eudicotyledons</taxon>
        <taxon>Gunneridae</taxon>
        <taxon>Pentapetalae</taxon>
        <taxon>Caryophyllales</taxon>
        <taxon>Chenopodiaceae</taxon>
        <taxon>Chenopodioideae</taxon>
        <taxon>Anserineae</taxon>
        <taxon>Spinacia</taxon>
    </lineage>
</organism>
<name>A0ABM3QXV7_SPIOL</name>
<proteinExistence type="predicted"/>